<sequence>MLIDPAKEIGFSNQSTSIKTNLHNTNYQEKISEGIRCLR</sequence>
<name>M6VQW4_9LEPT</name>
<dbReference type="Proteomes" id="UP000012112">
    <property type="component" value="Unassembled WGS sequence"/>
</dbReference>
<reference evidence="1 2" key="1">
    <citation type="submission" date="2013-01" db="EMBL/GenBank/DDBJ databases">
        <authorList>
            <person name="Harkins D.M."/>
            <person name="Durkin A.S."/>
            <person name="Brinkac L.M."/>
            <person name="Haft D.H."/>
            <person name="Selengut J.D."/>
            <person name="Sanka R."/>
            <person name="DePew J."/>
            <person name="Purushe J."/>
            <person name="Matthias M.A."/>
            <person name="Vinetz J.M."/>
            <person name="Sutton G.G."/>
            <person name="Nierman W.C."/>
            <person name="Fouts D.E."/>
        </authorList>
    </citation>
    <scope>NUCLEOTIDE SEQUENCE [LARGE SCALE GENOMIC DNA]</scope>
    <source>
        <strain evidence="1 2">HAI1536</strain>
    </source>
</reference>
<gene>
    <name evidence="1" type="ORF">LEP1GSC172_1430</name>
</gene>
<protein>
    <submittedName>
        <fullName evidence="1">Uncharacterized protein</fullName>
    </submittedName>
</protein>
<evidence type="ECO:0000313" key="1">
    <source>
        <dbReference type="EMBL" id="EMO55449.1"/>
    </source>
</evidence>
<evidence type="ECO:0000313" key="2">
    <source>
        <dbReference type="Proteomes" id="UP000012112"/>
    </source>
</evidence>
<dbReference type="EMBL" id="AKWD02000007">
    <property type="protein sequence ID" value="EMO55449.1"/>
    <property type="molecule type" value="Genomic_DNA"/>
</dbReference>
<proteinExistence type="predicted"/>
<comment type="caution">
    <text evidence="1">The sequence shown here is derived from an EMBL/GenBank/DDBJ whole genome shotgun (WGS) entry which is preliminary data.</text>
</comment>
<accession>M6VQW4</accession>
<organism evidence="1 2">
    <name type="scientific">Leptospira noguchii</name>
    <dbReference type="NCBI Taxonomy" id="28182"/>
    <lineage>
        <taxon>Bacteria</taxon>
        <taxon>Pseudomonadati</taxon>
        <taxon>Spirochaetota</taxon>
        <taxon>Spirochaetia</taxon>
        <taxon>Leptospirales</taxon>
        <taxon>Leptospiraceae</taxon>
        <taxon>Leptospira</taxon>
    </lineage>
</organism>
<dbReference type="AlphaFoldDB" id="M6VQW4"/>